<keyword evidence="1" id="KW-0175">Coiled coil</keyword>
<evidence type="ECO:0000313" key="4">
    <source>
        <dbReference type="Proteomes" id="UP000824998"/>
    </source>
</evidence>
<dbReference type="EMBL" id="MU251690">
    <property type="protein sequence ID" value="KAG9230242.1"/>
    <property type="molecule type" value="Genomic_DNA"/>
</dbReference>
<dbReference type="AlphaFoldDB" id="A0A9P7YB77"/>
<reference evidence="3" key="1">
    <citation type="journal article" date="2021" name="IMA Fungus">
        <title>Genomic characterization of three marine fungi, including Emericellopsis atlantica sp. nov. with signatures of a generalist lifestyle and marine biomass degradation.</title>
        <authorList>
            <person name="Hagestad O.C."/>
            <person name="Hou L."/>
            <person name="Andersen J.H."/>
            <person name="Hansen E.H."/>
            <person name="Altermark B."/>
            <person name="Li C."/>
            <person name="Kuhnert E."/>
            <person name="Cox R.J."/>
            <person name="Crous P.W."/>
            <person name="Spatafora J.W."/>
            <person name="Lail K."/>
            <person name="Amirebrahimi M."/>
            <person name="Lipzen A."/>
            <person name="Pangilinan J."/>
            <person name="Andreopoulos W."/>
            <person name="Hayes R.D."/>
            <person name="Ng V."/>
            <person name="Grigoriev I.V."/>
            <person name="Jackson S.A."/>
            <person name="Sutton T.D.S."/>
            <person name="Dobson A.D.W."/>
            <person name="Rama T."/>
        </authorList>
    </citation>
    <scope>NUCLEOTIDE SEQUENCE</scope>
    <source>
        <strain evidence="3">TRa018bII</strain>
    </source>
</reference>
<protein>
    <submittedName>
        <fullName evidence="3">Uncharacterized protein</fullName>
    </submittedName>
</protein>
<feature type="compositionally biased region" description="Low complexity" evidence="2">
    <location>
        <begin position="1"/>
        <end position="13"/>
    </location>
</feature>
<organism evidence="3 4">
    <name type="scientific">Amylocarpus encephaloides</name>
    <dbReference type="NCBI Taxonomy" id="45428"/>
    <lineage>
        <taxon>Eukaryota</taxon>
        <taxon>Fungi</taxon>
        <taxon>Dikarya</taxon>
        <taxon>Ascomycota</taxon>
        <taxon>Pezizomycotina</taxon>
        <taxon>Leotiomycetes</taxon>
        <taxon>Helotiales</taxon>
        <taxon>Helotiales incertae sedis</taxon>
        <taxon>Amylocarpus</taxon>
    </lineage>
</organism>
<evidence type="ECO:0000256" key="2">
    <source>
        <dbReference type="SAM" id="MobiDB-lite"/>
    </source>
</evidence>
<evidence type="ECO:0000313" key="3">
    <source>
        <dbReference type="EMBL" id="KAG9230242.1"/>
    </source>
</evidence>
<comment type="caution">
    <text evidence="3">The sequence shown here is derived from an EMBL/GenBank/DDBJ whole genome shotgun (WGS) entry which is preliminary data.</text>
</comment>
<dbReference type="Proteomes" id="UP000824998">
    <property type="component" value="Unassembled WGS sequence"/>
</dbReference>
<dbReference type="OrthoDB" id="2120024at2759"/>
<proteinExistence type="predicted"/>
<feature type="coiled-coil region" evidence="1">
    <location>
        <begin position="70"/>
        <end position="104"/>
    </location>
</feature>
<evidence type="ECO:0000256" key="1">
    <source>
        <dbReference type="SAM" id="Coils"/>
    </source>
</evidence>
<keyword evidence="4" id="KW-1185">Reference proteome</keyword>
<accession>A0A9P7YB77</accession>
<feature type="region of interest" description="Disordered" evidence="2">
    <location>
        <begin position="1"/>
        <end position="35"/>
    </location>
</feature>
<sequence>MSRSMRSMRMMRSQSFTRPTSRTMYQRRWNSTEKPVSPHAGFYKTFTRPIAKVLLMATLAYQIVYWSWVKLEKDEIKAQKIAEIKELEEELQKLIKLAEDAGIKVNS</sequence>
<feature type="compositionally biased region" description="Polar residues" evidence="2">
    <location>
        <begin position="14"/>
        <end position="34"/>
    </location>
</feature>
<name>A0A9P7YB77_9HELO</name>
<gene>
    <name evidence="3" type="ORF">BJ875DRAFT_488168</name>
</gene>